<feature type="repeat" description="TPR" evidence="1">
    <location>
        <begin position="835"/>
        <end position="868"/>
    </location>
</feature>
<dbReference type="EMBL" id="BIMW01000015">
    <property type="protein sequence ID" value="GCE92428.1"/>
    <property type="molecule type" value="Genomic_DNA"/>
</dbReference>
<keyword evidence="3" id="KW-0812">Transmembrane</keyword>
<dbReference type="Gene3D" id="3.40.50.300">
    <property type="entry name" value="P-loop containing nucleotide triphosphate hydrolases"/>
    <property type="match status" value="1"/>
</dbReference>
<dbReference type="Gene3D" id="1.25.40.10">
    <property type="entry name" value="Tetratricopeptide repeat domain"/>
    <property type="match status" value="2"/>
</dbReference>
<organism evidence="5 6">
    <name type="scientific">Limnospira platensis NIES-46</name>
    <dbReference type="NCBI Taxonomy" id="1236695"/>
    <lineage>
        <taxon>Bacteria</taxon>
        <taxon>Bacillati</taxon>
        <taxon>Cyanobacteriota</taxon>
        <taxon>Cyanophyceae</taxon>
        <taxon>Oscillatoriophycideae</taxon>
        <taxon>Oscillatoriales</taxon>
        <taxon>Sirenicapillariaceae</taxon>
        <taxon>Limnospira</taxon>
    </lineage>
</organism>
<dbReference type="PROSITE" id="PS50293">
    <property type="entry name" value="TPR_REGION"/>
    <property type="match status" value="3"/>
</dbReference>
<dbReference type="SUPFAM" id="SSF48452">
    <property type="entry name" value="TPR-like"/>
    <property type="match status" value="2"/>
</dbReference>
<name>A0A5M3T364_LIMPL</name>
<gene>
    <name evidence="5" type="ORF">NIES46_04680</name>
</gene>
<evidence type="ECO:0000313" key="6">
    <source>
        <dbReference type="Proteomes" id="UP000326169"/>
    </source>
</evidence>
<feature type="transmembrane region" description="Helical" evidence="3">
    <location>
        <begin position="1093"/>
        <end position="1119"/>
    </location>
</feature>
<feature type="repeat" description="TPR" evidence="1">
    <location>
        <begin position="795"/>
        <end position="828"/>
    </location>
</feature>
<dbReference type="InterPro" id="IPR027417">
    <property type="entry name" value="P-loop_NTPase"/>
</dbReference>
<proteinExistence type="predicted"/>
<dbReference type="RefSeq" id="WP_286171607.1">
    <property type="nucleotide sequence ID" value="NZ_BIMW01000015.1"/>
</dbReference>
<evidence type="ECO:0000313" key="5">
    <source>
        <dbReference type="EMBL" id="GCE92428.1"/>
    </source>
</evidence>
<keyword evidence="3" id="KW-0472">Membrane</keyword>
<feature type="domain" description="NB-ARC" evidence="4">
    <location>
        <begin position="354"/>
        <end position="486"/>
    </location>
</feature>
<feature type="repeat" description="TPR" evidence="1">
    <location>
        <begin position="755"/>
        <end position="788"/>
    </location>
</feature>
<evidence type="ECO:0000259" key="4">
    <source>
        <dbReference type="Pfam" id="PF00931"/>
    </source>
</evidence>
<keyword evidence="3" id="KW-1133">Transmembrane helix</keyword>
<reference evidence="5 6" key="1">
    <citation type="journal article" date="2019" name="J Genomics">
        <title>The Draft Genome of a Hydrogen-producing Cyanobacterium, Arthrospira platensis NIES-46.</title>
        <authorList>
            <person name="Suzuki S."/>
            <person name="Yamaguchi H."/>
            <person name="Kawachi M."/>
        </authorList>
    </citation>
    <scope>NUCLEOTIDE SEQUENCE [LARGE SCALE GENOMIC DNA]</scope>
    <source>
        <strain evidence="5 6">NIES-46</strain>
    </source>
</reference>
<dbReference type="SMART" id="SM00028">
    <property type="entry name" value="TPR"/>
    <property type="match status" value="8"/>
</dbReference>
<dbReference type="Pfam" id="PF13424">
    <property type="entry name" value="TPR_12"/>
    <property type="match status" value="4"/>
</dbReference>
<evidence type="ECO:0000256" key="3">
    <source>
        <dbReference type="SAM" id="Phobius"/>
    </source>
</evidence>
<dbReference type="PRINTS" id="PR00364">
    <property type="entry name" value="DISEASERSIST"/>
</dbReference>
<dbReference type="Proteomes" id="UP000326169">
    <property type="component" value="Unassembled WGS sequence"/>
</dbReference>
<dbReference type="PROSITE" id="PS50005">
    <property type="entry name" value="TPR"/>
    <property type="match status" value="7"/>
</dbReference>
<keyword evidence="2" id="KW-0175">Coiled coil</keyword>
<feature type="repeat" description="TPR" evidence="1">
    <location>
        <begin position="915"/>
        <end position="948"/>
    </location>
</feature>
<dbReference type="SUPFAM" id="SSF52540">
    <property type="entry name" value="P-loop containing nucleoside triphosphate hydrolases"/>
    <property type="match status" value="1"/>
</dbReference>
<dbReference type="PANTHER" id="PTHR19959">
    <property type="entry name" value="KINESIN LIGHT CHAIN"/>
    <property type="match status" value="1"/>
</dbReference>
<sequence length="1128" mass="125375">MDILTKPQHRLLIATAVLVGGTVCGGSLGAIATSVAGGIVANDMVPQHLKHIAVRLKGSQDKLGNHDLTQATGLAISLIIKSIAEAGTYPHSTKKLAALAKYTLKAWQEVAEALKKGKKVNFNPIQETELTELFRGGTREYVAQTVLSAEDWQILLKHWLCPGAKVELPENVVQEVATQLREKFAFALREVLKGDFEEGGRAFAGLTLSLLGEMQGILEELLNTSSQTQIQDLQAELAAVTRLRQELETDSQRFQELGNQIQSGFGEVLQELGITQGKIDEMRAELQQELQSVQETLREGLGNLSQQNQQLQETLETGFEMVVAFLERDTSGIQAISFSLDTNPPKVTNWQGREEELSQVNRWLDDENTKLGVIVGLPGMGKSTLAAKLFQERTDFEDKLWLDLGQRPSYSLVARGILQELGKLSPQELEQIPETRLTNVLVHCLQRRRFLLVLDNLESVLQDEAYQDFLQRWLGACHQTEILVTTQVAPKLVQENPTELALGGLSAREGAQLLRELAVGGTEAELQEFVNQVNGHPLMLKLVAGLLHDELGDEATIGQLAGLGIADVGLLMSRLRGYHRQEVVQLVAVLDASFNGLSEKWRRLLLSLVVLRQAFDGTVASAMIGETVAHSELRGLAKRGFLLAEAQGYRFLPFIAEYLKFRLGDLWEAHLQAIEFYMSGMKPRAEWQTVEDVREYLEVFYHRCELGEYEAAFDVIRNGGDVADFLSLQGNNELLAELYQQLVENLPRRDDWRYGACLTSLGNTYHSLGRYQEAIAFHQQSLEIKRDIGDRQGEATSLNNLGNAYYSLGRYPEAIAFYQQSLEIARDIGDRQGEAASLNNLGIAYRALGRYQEAIAFHQQSLEIARDIGDRRGEANSLIGLGNTYNALGRYQEAIAFHQQSLEIARDIGDRQVEANSLGNLGSVYNALGRYQEAIAFYQQSLEIAREIGDRQVEANSLGNLGVAYDSLGRYQEAIAFHEESLDIKRDIGDREGEANSLIGLGNAYYSLGRYQEAIAVYEESLEIAREIGDRQGEANSLIGLGNAYKALGRYQEGFAASQQAIEIYQELNLPLDAYPIPNWLKKLVKFSERGKLHLMLCFVGGLVAFPLVLIGGVLLILYRLVVRQIKG</sequence>
<dbReference type="PANTHER" id="PTHR19959:SF119">
    <property type="entry name" value="FUNGAL LIPASE-LIKE DOMAIN-CONTAINING PROTEIN"/>
    <property type="match status" value="1"/>
</dbReference>
<keyword evidence="1" id="KW-0802">TPR repeat</keyword>
<feature type="repeat" description="TPR" evidence="1">
    <location>
        <begin position="955"/>
        <end position="988"/>
    </location>
</feature>
<keyword evidence="6" id="KW-1185">Reference proteome</keyword>
<dbReference type="InterPro" id="IPR019734">
    <property type="entry name" value="TPR_rpt"/>
</dbReference>
<evidence type="ECO:0000256" key="1">
    <source>
        <dbReference type="PROSITE-ProRule" id="PRU00339"/>
    </source>
</evidence>
<comment type="caution">
    <text evidence="5">The sequence shown here is derived from an EMBL/GenBank/DDBJ whole genome shotgun (WGS) entry which is preliminary data.</text>
</comment>
<accession>A0A5M3T364</accession>
<dbReference type="InterPro" id="IPR002182">
    <property type="entry name" value="NB-ARC"/>
</dbReference>
<evidence type="ECO:0000256" key="2">
    <source>
        <dbReference type="SAM" id="Coils"/>
    </source>
</evidence>
<protein>
    <submittedName>
        <fullName evidence="5">TPR domain protein</fullName>
    </submittedName>
</protein>
<feature type="repeat" description="TPR" evidence="1">
    <location>
        <begin position="875"/>
        <end position="908"/>
    </location>
</feature>
<feature type="coiled-coil region" evidence="2">
    <location>
        <begin position="230"/>
        <end position="314"/>
    </location>
</feature>
<dbReference type="InterPro" id="IPR011990">
    <property type="entry name" value="TPR-like_helical_dom_sf"/>
</dbReference>
<dbReference type="Pfam" id="PF00931">
    <property type="entry name" value="NB-ARC"/>
    <property type="match status" value="1"/>
</dbReference>
<feature type="repeat" description="TPR" evidence="1">
    <location>
        <begin position="995"/>
        <end position="1028"/>
    </location>
</feature>
<dbReference type="Pfam" id="PF13176">
    <property type="entry name" value="TPR_7"/>
    <property type="match status" value="1"/>
</dbReference>